<sequence>MAKNKTARQKLAVFGQSGSGKTVLMSSFYGPTQEPELMDKSIYEVLTDKSETGRVLHQNYLKMKEDNQTPVQNRFVDTMVKFRIFPRGESSKEQMELEWHDYPGEWFETDPATEEEKVERTRAFKSLISSDVAIFLVDGSKLRANRGEEERYLKALFMNFRSALESQREGIIGSGPKLEQFPRIWMIGLSKADLLPEFDVIAFRNLVVKKAQGEISELARTLKKFIQMDENFSLGEEFVLLSSAKFGETNIDVTKRTGLDLILPLAAFHPMEKFTRWDKYGKIPQTITDKLKAFNQQQFVQVGIQNVLQRVPKIKDSKRAESLLPFLVILTQSAVSEIIKIRDKALEKDQFLRALYSEFAVSLSNAEKDRKLKRSRN</sequence>
<name>A0ABR9ZIU9_9CORY</name>
<comment type="caution">
    <text evidence="2">The sequence shown here is derived from an EMBL/GenBank/DDBJ whole genome shotgun (WGS) entry which is preliminary data.</text>
</comment>
<dbReference type="InterPro" id="IPR027417">
    <property type="entry name" value="P-loop_NTPase"/>
</dbReference>
<feature type="domain" description="Double-GTPase 2" evidence="1">
    <location>
        <begin position="11"/>
        <end position="168"/>
    </location>
</feature>
<accession>A0ABR9ZIU9</accession>
<keyword evidence="3" id="KW-1185">Reference proteome</keyword>
<dbReference type="EMBL" id="JADKMY010000001">
    <property type="protein sequence ID" value="MBF4553353.1"/>
    <property type="molecule type" value="Genomic_DNA"/>
</dbReference>
<dbReference type="Pfam" id="PF19993">
    <property type="entry name" value="DO-GTPase2"/>
    <property type="match status" value="1"/>
</dbReference>
<evidence type="ECO:0000313" key="2">
    <source>
        <dbReference type="EMBL" id="MBF4553353.1"/>
    </source>
</evidence>
<proteinExistence type="predicted"/>
<gene>
    <name evidence="2" type="ORF">IRY30_04560</name>
</gene>
<dbReference type="RefSeq" id="WP_194556171.1">
    <property type="nucleotide sequence ID" value="NZ_JADKMY010000001.1"/>
</dbReference>
<dbReference type="SUPFAM" id="SSF52540">
    <property type="entry name" value="P-loop containing nucleoside triphosphate hydrolases"/>
    <property type="match status" value="1"/>
</dbReference>
<dbReference type="InterPro" id="IPR045528">
    <property type="entry name" value="DO-GTPase2"/>
</dbReference>
<dbReference type="Proteomes" id="UP000635902">
    <property type="component" value="Unassembled WGS sequence"/>
</dbReference>
<evidence type="ECO:0000313" key="3">
    <source>
        <dbReference type="Proteomes" id="UP000635902"/>
    </source>
</evidence>
<organism evidence="2 3">
    <name type="scientific">Corynebacterium suicordis DSM 45110</name>
    <dbReference type="NCBI Taxonomy" id="1121369"/>
    <lineage>
        <taxon>Bacteria</taxon>
        <taxon>Bacillati</taxon>
        <taxon>Actinomycetota</taxon>
        <taxon>Actinomycetes</taxon>
        <taxon>Mycobacteriales</taxon>
        <taxon>Corynebacteriaceae</taxon>
        <taxon>Corynebacterium</taxon>
    </lineage>
</organism>
<protein>
    <submittedName>
        <fullName evidence="2">50S ribosome-binding GTPase</fullName>
    </submittedName>
</protein>
<reference evidence="2 3" key="1">
    <citation type="submission" date="2020-10" db="EMBL/GenBank/DDBJ databases">
        <title>Novel species in genus Corynebacterium.</title>
        <authorList>
            <person name="Zhang G."/>
        </authorList>
    </citation>
    <scope>NUCLEOTIDE SEQUENCE [LARGE SCALE GENOMIC DNA]</scope>
    <source>
        <strain evidence="2 3">DSM 45110</strain>
    </source>
</reference>
<dbReference type="Gene3D" id="3.40.50.300">
    <property type="entry name" value="P-loop containing nucleotide triphosphate hydrolases"/>
    <property type="match status" value="1"/>
</dbReference>
<evidence type="ECO:0000259" key="1">
    <source>
        <dbReference type="Pfam" id="PF19993"/>
    </source>
</evidence>